<keyword evidence="2" id="KW-0732">Signal</keyword>
<keyword evidence="4" id="KW-1185">Reference proteome</keyword>
<feature type="region of interest" description="Disordered" evidence="1">
    <location>
        <begin position="198"/>
        <end position="226"/>
    </location>
</feature>
<dbReference type="STRING" id="927083.DB32_002089"/>
<evidence type="ECO:0000256" key="2">
    <source>
        <dbReference type="SAM" id="SignalP"/>
    </source>
</evidence>
<evidence type="ECO:0000256" key="1">
    <source>
        <dbReference type="SAM" id="MobiDB-lite"/>
    </source>
</evidence>
<evidence type="ECO:0000313" key="4">
    <source>
        <dbReference type="Proteomes" id="UP000034883"/>
    </source>
</evidence>
<organism evidence="3 4">
    <name type="scientific">Sandaracinus amylolyticus</name>
    <dbReference type="NCBI Taxonomy" id="927083"/>
    <lineage>
        <taxon>Bacteria</taxon>
        <taxon>Pseudomonadati</taxon>
        <taxon>Myxococcota</taxon>
        <taxon>Polyangia</taxon>
        <taxon>Polyangiales</taxon>
        <taxon>Sandaracinaceae</taxon>
        <taxon>Sandaracinus</taxon>
    </lineage>
</organism>
<gene>
    <name evidence="3" type="ORF">DB32_002089</name>
</gene>
<feature type="compositionally biased region" description="Polar residues" evidence="1">
    <location>
        <begin position="200"/>
        <end position="209"/>
    </location>
</feature>
<protein>
    <submittedName>
        <fullName evidence="3">Uncharacterized protein</fullName>
    </submittedName>
</protein>
<feature type="chain" id="PRO_5002511784" evidence="2">
    <location>
        <begin position="30"/>
        <end position="388"/>
    </location>
</feature>
<proteinExistence type="predicted"/>
<feature type="compositionally biased region" description="Low complexity" evidence="1">
    <location>
        <begin position="60"/>
        <end position="72"/>
    </location>
</feature>
<feature type="region of interest" description="Disordered" evidence="1">
    <location>
        <begin position="27"/>
        <end position="72"/>
    </location>
</feature>
<name>A0A0F6W1M1_9BACT</name>
<dbReference type="RefSeq" id="WP_053232228.1">
    <property type="nucleotide sequence ID" value="NZ_CP011125.1"/>
</dbReference>
<feature type="signal peptide" evidence="2">
    <location>
        <begin position="1"/>
        <end position="29"/>
    </location>
</feature>
<feature type="compositionally biased region" description="Low complexity" evidence="1">
    <location>
        <begin position="32"/>
        <end position="53"/>
    </location>
</feature>
<dbReference type="KEGG" id="samy:DB32_002089"/>
<dbReference type="AlphaFoldDB" id="A0A0F6W1M1"/>
<dbReference type="EMBL" id="CP011125">
    <property type="protein sequence ID" value="AKF04940.1"/>
    <property type="molecule type" value="Genomic_DNA"/>
</dbReference>
<dbReference type="Proteomes" id="UP000034883">
    <property type="component" value="Chromosome"/>
</dbReference>
<evidence type="ECO:0000313" key="3">
    <source>
        <dbReference type="EMBL" id="AKF04940.1"/>
    </source>
</evidence>
<sequence>MRYERRLVIVAALSALLTFVALEPPRAGAQDTPETAQPETAQPETPQPETAQPESPPAAPGETTTATTLPQPSRRLIVIDAATYGIDPVVGRVATERLRRTAVEMGYEVLDGGATIAAAQRLRMPYPPAPADLWRVTWVAQAHRGAFARIWASEGRYVIEMTVASLDGTGPFFARETAGSGDLREVIDRMVRATLPPPAQWQQQSTSAVGATPSAPAAVPRRWRERPREELAHPGGIGVRLPEPPLRRLQLSVQTEAVIGTTQGGFYNHLVGARVDVRITRDLMFGAYVGYANLQGRNERANNILLMIQGEQRIRVSPALGLTIPLRVAAGYLPFNGPVIRLAAGVNYAISEDWEIGADIVAPTFWILPDDVAVSLDIAVEATYRFPF</sequence>
<reference evidence="3 4" key="1">
    <citation type="submission" date="2015-03" db="EMBL/GenBank/DDBJ databases">
        <title>Genome assembly of Sandaracinus amylolyticus DSM 53668.</title>
        <authorList>
            <person name="Sharma G."/>
            <person name="Subramanian S."/>
        </authorList>
    </citation>
    <scope>NUCLEOTIDE SEQUENCE [LARGE SCALE GENOMIC DNA]</scope>
    <source>
        <strain evidence="3 4">DSM 53668</strain>
    </source>
</reference>
<accession>A0A0F6W1M1</accession>